<dbReference type="Gene3D" id="2.40.70.10">
    <property type="entry name" value="Acid Proteases"/>
    <property type="match status" value="2"/>
</dbReference>
<evidence type="ECO:0000259" key="9">
    <source>
        <dbReference type="PROSITE" id="PS50878"/>
    </source>
</evidence>
<dbReference type="InterPro" id="IPR043128">
    <property type="entry name" value="Rev_trsase/Diguanyl_cyclase"/>
</dbReference>
<name>A0A6A2YT73_HIBSY</name>
<evidence type="ECO:0000256" key="7">
    <source>
        <dbReference type="ARBA" id="ARBA00022918"/>
    </source>
</evidence>
<dbReference type="Pfam" id="PF13650">
    <property type="entry name" value="Asp_protease_2"/>
    <property type="match status" value="1"/>
</dbReference>
<feature type="region of interest" description="Disordered" evidence="8">
    <location>
        <begin position="1402"/>
        <end position="1434"/>
    </location>
</feature>
<feature type="compositionally biased region" description="Basic and acidic residues" evidence="8">
    <location>
        <begin position="372"/>
        <end position="387"/>
    </location>
</feature>
<dbReference type="InterPro" id="IPR005162">
    <property type="entry name" value="Retrotrans_gag_dom"/>
</dbReference>
<dbReference type="InterPro" id="IPR043502">
    <property type="entry name" value="DNA/RNA_pol_sf"/>
</dbReference>
<dbReference type="Gene3D" id="3.30.70.270">
    <property type="match status" value="4"/>
</dbReference>
<comment type="caution">
    <text evidence="10">The sequence shown here is derived from an EMBL/GenBank/DDBJ whole genome shotgun (WGS) entry which is preliminary data.</text>
</comment>
<dbReference type="Proteomes" id="UP000436088">
    <property type="component" value="Unassembled WGS sequence"/>
</dbReference>
<dbReference type="CDD" id="cd01647">
    <property type="entry name" value="RT_LTR"/>
    <property type="match status" value="1"/>
</dbReference>
<dbReference type="GO" id="GO:0045927">
    <property type="term" value="P:positive regulation of growth"/>
    <property type="evidence" value="ECO:0007669"/>
    <property type="project" value="InterPro"/>
</dbReference>
<feature type="region of interest" description="Disordered" evidence="8">
    <location>
        <begin position="362"/>
        <end position="387"/>
    </location>
</feature>
<evidence type="ECO:0000256" key="5">
    <source>
        <dbReference type="ARBA" id="ARBA00022759"/>
    </source>
</evidence>
<dbReference type="CDD" id="cd00303">
    <property type="entry name" value="retropepsin_like"/>
    <property type="match status" value="2"/>
</dbReference>
<dbReference type="GO" id="GO:0032259">
    <property type="term" value="P:methylation"/>
    <property type="evidence" value="ECO:0007669"/>
    <property type="project" value="UniProtKB-KW"/>
</dbReference>
<dbReference type="GO" id="GO:0008233">
    <property type="term" value="F:peptidase activity"/>
    <property type="evidence" value="ECO:0007669"/>
    <property type="project" value="UniProtKB-KW"/>
</dbReference>
<evidence type="ECO:0000256" key="4">
    <source>
        <dbReference type="ARBA" id="ARBA00022722"/>
    </source>
</evidence>
<dbReference type="Pfam" id="PF00078">
    <property type="entry name" value="RVT_1"/>
    <property type="match status" value="1"/>
</dbReference>
<dbReference type="Pfam" id="PF05003">
    <property type="entry name" value="DUF668"/>
    <property type="match status" value="1"/>
</dbReference>
<feature type="compositionally biased region" description="Basic and acidic residues" evidence="8">
    <location>
        <begin position="1408"/>
        <end position="1421"/>
    </location>
</feature>
<feature type="region of interest" description="Disordered" evidence="8">
    <location>
        <begin position="1146"/>
        <end position="1173"/>
    </location>
</feature>
<dbReference type="InterPro" id="IPR021109">
    <property type="entry name" value="Peptidase_aspartic_dom_sf"/>
</dbReference>
<feature type="region of interest" description="Disordered" evidence="8">
    <location>
        <begin position="591"/>
        <end position="630"/>
    </location>
</feature>
<dbReference type="PANTHER" id="PTHR35046">
    <property type="entry name" value="ZINC KNUCKLE (CCHC-TYPE) FAMILY PROTEIN"/>
    <property type="match status" value="1"/>
</dbReference>
<organism evidence="10 11">
    <name type="scientific">Hibiscus syriacus</name>
    <name type="common">Rose of Sharon</name>
    <dbReference type="NCBI Taxonomy" id="106335"/>
    <lineage>
        <taxon>Eukaryota</taxon>
        <taxon>Viridiplantae</taxon>
        <taxon>Streptophyta</taxon>
        <taxon>Embryophyta</taxon>
        <taxon>Tracheophyta</taxon>
        <taxon>Spermatophyta</taxon>
        <taxon>Magnoliopsida</taxon>
        <taxon>eudicotyledons</taxon>
        <taxon>Gunneridae</taxon>
        <taxon>Pentapetalae</taxon>
        <taxon>rosids</taxon>
        <taxon>malvids</taxon>
        <taxon>Malvales</taxon>
        <taxon>Malvaceae</taxon>
        <taxon>Malvoideae</taxon>
        <taxon>Hibiscus</taxon>
    </lineage>
</organism>
<evidence type="ECO:0000256" key="1">
    <source>
        <dbReference type="ARBA" id="ARBA00022670"/>
    </source>
</evidence>
<evidence type="ECO:0000256" key="8">
    <source>
        <dbReference type="SAM" id="MobiDB-lite"/>
    </source>
</evidence>
<keyword evidence="2" id="KW-0808">Transferase</keyword>
<keyword evidence="6" id="KW-0378">Hydrolase</keyword>
<dbReference type="PANTHER" id="PTHR35046:SF26">
    <property type="entry name" value="RNA-DIRECTED DNA POLYMERASE"/>
    <property type="match status" value="1"/>
</dbReference>
<evidence type="ECO:0000256" key="6">
    <source>
        <dbReference type="ARBA" id="ARBA00022801"/>
    </source>
</evidence>
<keyword evidence="11" id="KW-1185">Reference proteome</keyword>
<sequence length="2018" mass="229816">MQKWRIKKDYFNQEITFQRKQVVHFKQVSLWSQTFDTTVGLMSRIVFVVYSRICTIFGHFVPSLPCFYIPRRKALNMKVYPEANYCLLVEKGKYMKQASKSSPIMKASKTKPRSPQVNALGFQIPVIRNKRLMQSAPENTVGAAGLAFRYANLIIMAESCFHTTTSIGEEARENMFEMLPISLKQALRSVLPIGANLNKYLRFPKVLVTFEEVRWLPRGSVAFIATTDDSFGPVPKGVLRKASGFFSKAAASRRGTGSWDMSSSHYELFSGKADPSSDGFEQKVEQILLIMNFFFLLQLRGSETDDAELSDCTLLAITLATGVRIAHKTPIRKALFDAHALHMSYAPFGVRASTSSWEISPVSMAGGHGRGRHEQVPNEEAQRRDRSVQDVMIADLQRQVAELTQRLAAQDLEDREASDHDTNSTFENPYYNRAGFREHRGREERHGDLGFRVDLPEFSVPDRVKVKLIAIKLKGRASAWWEQLRRSRERQGKAKITDWEKMKKKMKGHFLPFGYTQTLFQRLHALRQGARSVDDYTEEFYQLVARNDLSETEEQMVARYLGGLRQPLQDVLSLHSLWSVSEAYQRALAVEKQQNRRPVIRSDHNSRPVRPQESRHRATDCRKPASQKGKNLLIEENVEDETEEIGEPVYDDDETDDVLYGDGHETLVVRKSLLTPKGDSGDDWLRTNIFHTTCTVADKVCKMIIDSGSCENVVSEEVVQKLQLKTDRHPKPYKLSWLNKDSEVTVDRRCLVSFSIGRKYFDNAWFLDEIEHGDVVYALLPCENNAVDVDTDLPVEVQRLLAEFSNLMPEDLPPGLPPMRDIQHQIDLVPGQVCQIDQHITSVPRRPKSCSDSRAINRITVKYRFPIPRLDDMLDQLSGSKIFSKLTLRACSFFTTSVTFLGFVVSTDGVHADQSKIDAVLEWPRPRTLHDIRSFHGLASFYRRFIRNFSTLIAPITECLKGRVLGSVAFIATTDDSFGPVPKGFFVSHRTSSGDSPFGETCAAGVEAAKLLDSSARRRRRGVALAAGTSDPSSDGFEQKVEQILLIMNFFFLLQLSSSHYEFELEKLIHQVMDLSKSAKAGIDCDMFLIGVVLSMFQSLAITLATGVRIAHKTPIRKALFDAHALHMSYAPFGVRASTSSWEISPVSMAGGRGRGRREQVPNEEAQRRDRSVQDVMIADLQRQVAELTQRLAAQDLEDREASDHDTNSTFENPYHNRAGFREHRGREERHGDLGFRVDLPEFSGTLQAEGFVDWINEVERIFEYKEVPDRVKVKLIAIKLKGRASAWWEQLRRSRERQSKAKITDWEKMKKKMKGHFLPFGYTQTLFQRLHALRQGARSVDDYTEEFYQLVARNDLFETEEQMVARYLGGLRQPLQDVLSLHSLWSVSEAYQRALAVEKQQNRRPVIRSDHNSRPVRPQESRPAQQPPQDGHETLVVRKSLLTPKGDSGDDWLRTNIFHTTCTVADKVCKMIIDSGSCENVVSEEVVQKLQLKTDRHPKPYKLSWLNKDSEVTVDRRCLVSFSIGRKYFDNAWCDVVSMDACHILLGRPWQFLDEIEHGDVVYALLPCENNAVDVDTDLPVEVQRLLAEFSNLMPEDLPPGLPPMRDIQHQIDLVPGQVCQIDQHIASVPRRPKSCSDRWKSCWRGAISESMSPCAVPALLVPKKDGSWRMCVDSRAINRITVKYRFPIPRLDDMLDQLSGSKIFSKIDLKSGYHQIRIRPGDVWKTAFKTPQGLYEWMVMPFGLSNAPSTFMRFMHQVLRPFMGKFVVVYFDDILVYSPTWTSHFDHLRAVFEMLKTECLFVNQKKCSFFTTSVTFLGFVVSTDGVHADQSKIDAVLEWPRPRTLHDIRSFHGLASFYRRFIRNFSTLIAPITECLKGRVFVSLLSVSVSLGLSSISRGSSVSHRTSSGDSPFGRVRLVLKQQSFWILQQGGGVAAWHWQLGRVPRMSSSHYELFSGKADPSSDGFEQKVEQILLIMNFFFLLQLRGSETDDAELSDCTLMALRYHELADQRKGGN</sequence>
<dbReference type="Pfam" id="PF03732">
    <property type="entry name" value="Retrotrans_gag"/>
    <property type="match status" value="2"/>
</dbReference>
<dbReference type="GO" id="GO:0004519">
    <property type="term" value="F:endonuclease activity"/>
    <property type="evidence" value="ECO:0007669"/>
    <property type="project" value="UniProtKB-KW"/>
</dbReference>
<keyword evidence="4" id="KW-0540">Nuclease</keyword>
<dbReference type="SUPFAM" id="SSF50630">
    <property type="entry name" value="Acid proteases"/>
    <property type="match status" value="1"/>
</dbReference>
<dbReference type="GO" id="GO:0003964">
    <property type="term" value="F:RNA-directed DNA polymerase activity"/>
    <property type="evidence" value="ECO:0007669"/>
    <property type="project" value="UniProtKB-KW"/>
</dbReference>
<reference evidence="10" key="1">
    <citation type="submission" date="2019-09" db="EMBL/GenBank/DDBJ databases">
        <title>Draft genome information of white flower Hibiscus syriacus.</title>
        <authorList>
            <person name="Kim Y.-M."/>
        </authorList>
    </citation>
    <scope>NUCLEOTIDE SEQUENCE [LARGE SCALE GENOMIC DNA]</scope>
    <source>
        <strain evidence="10">YM2019G1</strain>
    </source>
</reference>
<dbReference type="GO" id="GO:0006508">
    <property type="term" value="P:proteolysis"/>
    <property type="evidence" value="ECO:0007669"/>
    <property type="project" value="UniProtKB-KW"/>
</dbReference>
<feature type="compositionally biased region" description="Basic and acidic residues" evidence="8">
    <location>
        <begin position="1157"/>
        <end position="1173"/>
    </location>
</feature>
<dbReference type="SUPFAM" id="SSF56672">
    <property type="entry name" value="DNA/RNA polymerases"/>
    <property type="match status" value="2"/>
</dbReference>
<feature type="compositionally biased region" description="Basic and acidic residues" evidence="8">
    <location>
        <begin position="600"/>
        <end position="623"/>
    </location>
</feature>
<evidence type="ECO:0000313" key="10">
    <source>
        <dbReference type="EMBL" id="KAE8682325.1"/>
    </source>
</evidence>
<feature type="domain" description="Reverse transcriptase" evidence="9">
    <location>
        <begin position="1644"/>
        <end position="1823"/>
    </location>
</feature>
<dbReference type="Gene3D" id="3.10.10.10">
    <property type="entry name" value="HIV Type 1 Reverse Transcriptase, subunit A, domain 1"/>
    <property type="match status" value="1"/>
</dbReference>
<keyword evidence="1" id="KW-0645">Protease</keyword>
<dbReference type="PROSITE" id="PS50878">
    <property type="entry name" value="RT_POL"/>
    <property type="match status" value="1"/>
</dbReference>
<gene>
    <name evidence="10" type="ORF">F3Y22_tig00111263pilonHSYRG00006</name>
</gene>
<dbReference type="GO" id="GO:0008168">
    <property type="term" value="F:methyltransferase activity"/>
    <property type="evidence" value="ECO:0007669"/>
    <property type="project" value="UniProtKB-KW"/>
</dbReference>
<dbReference type="FunFam" id="3.10.10.10:FF:000007">
    <property type="entry name" value="Retrovirus-related Pol polyprotein from transposon 17.6-like Protein"/>
    <property type="match status" value="1"/>
</dbReference>
<keyword evidence="7" id="KW-0695">RNA-directed DNA polymerase</keyword>
<dbReference type="InterPro" id="IPR007700">
    <property type="entry name" value="DUF668"/>
</dbReference>
<evidence type="ECO:0000313" key="11">
    <source>
        <dbReference type="Proteomes" id="UP000436088"/>
    </source>
</evidence>
<keyword evidence="3" id="KW-0548">Nucleotidyltransferase</keyword>
<evidence type="ECO:0000256" key="2">
    <source>
        <dbReference type="ARBA" id="ARBA00022679"/>
    </source>
</evidence>
<proteinExistence type="predicted"/>
<dbReference type="InterPro" id="IPR000477">
    <property type="entry name" value="RT_dom"/>
</dbReference>
<protein>
    <submittedName>
        <fullName evidence="10">Quercetin 3-O-methyltransferase 1</fullName>
    </submittedName>
</protein>
<feature type="region of interest" description="Disordered" evidence="8">
    <location>
        <begin position="1197"/>
        <end position="1217"/>
    </location>
</feature>
<dbReference type="EMBL" id="VEPZ02001287">
    <property type="protein sequence ID" value="KAE8682325.1"/>
    <property type="molecule type" value="Genomic_DNA"/>
</dbReference>
<keyword evidence="5" id="KW-0255">Endonuclease</keyword>
<evidence type="ECO:0000256" key="3">
    <source>
        <dbReference type="ARBA" id="ARBA00022695"/>
    </source>
</evidence>
<accession>A0A6A2YT73</accession>